<dbReference type="EMBL" id="JABWCS010000207">
    <property type="protein sequence ID" value="NUU61296.1"/>
    <property type="molecule type" value="Genomic_DNA"/>
</dbReference>
<sequence length="58" mass="6822">MTTNQADSNVFGKEQIMKSSRFTPKEKDVLDVILQEEQRYSLEEAQQLMELFLNKEVI</sequence>
<dbReference type="AlphaFoldDB" id="A0A850ELK7"/>
<dbReference type="Proteomes" id="UP000564806">
    <property type="component" value="Unassembled WGS sequence"/>
</dbReference>
<evidence type="ECO:0000313" key="2">
    <source>
        <dbReference type="Proteomes" id="UP000564806"/>
    </source>
</evidence>
<dbReference type="RefSeq" id="WP_175371836.1">
    <property type="nucleotide sequence ID" value="NZ_JABWCS010000207.1"/>
</dbReference>
<comment type="caution">
    <text evidence="1">The sequence shown here is derived from an EMBL/GenBank/DDBJ whole genome shotgun (WGS) entry which is preliminary data.</text>
</comment>
<protein>
    <submittedName>
        <fullName evidence="1">Uncharacterized protein</fullName>
    </submittedName>
</protein>
<name>A0A850ELK7_9BACL</name>
<reference evidence="1" key="1">
    <citation type="submission" date="2020-06" db="EMBL/GenBank/DDBJ databases">
        <title>Paenibacillus sp. nov., isolated from soil.</title>
        <authorList>
            <person name="Seo Y.L."/>
        </authorList>
    </citation>
    <scope>NUCLEOTIDE SEQUENCE [LARGE SCALE GENOMIC DNA]</scope>
    <source>
        <strain evidence="1">JW14</strain>
    </source>
</reference>
<gene>
    <name evidence="1" type="ORF">HPT30_13155</name>
</gene>
<keyword evidence="2" id="KW-1185">Reference proteome</keyword>
<evidence type="ECO:0000313" key="1">
    <source>
        <dbReference type="EMBL" id="NUU61296.1"/>
    </source>
</evidence>
<proteinExistence type="predicted"/>
<accession>A0A850ELK7</accession>
<organism evidence="1 2">
    <name type="scientific">Paenibacillus agri</name>
    <dbReference type="NCBI Taxonomy" id="2744309"/>
    <lineage>
        <taxon>Bacteria</taxon>
        <taxon>Bacillati</taxon>
        <taxon>Bacillota</taxon>
        <taxon>Bacilli</taxon>
        <taxon>Bacillales</taxon>
        <taxon>Paenibacillaceae</taxon>
        <taxon>Paenibacillus</taxon>
    </lineage>
</organism>